<sequence>MHRVWKLPRGVSSNLLYPGRFQSICRLSQADPFQCGHPRTPPSKSKPRYVRHVVVGTTRKYVHDPMCQRRLVIAFSPPHRLNRSRLSPSLLLTLRTTPSLKKRSSPPAVLPPTYHLSAPRTSRKPSLELSLPRLRPGDEPGMGIPGADPRGEWIGSWFTTLPGPVEERAFEAEGPAALEMVRGAVPVEEACCWAYAEAELAGVV</sequence>
<protein>
    <submittedName>
        <fullName evidence="2">Uncharacterized protein</fullName>
    </submittedName>
</protein>
<proteinExistence type="predicted"/>
<feature type="region of interest" description="Disordered" evidence="1">
    <location>
        <begin position="99"/>
        <end position="146"/>
    </location>
</feature>
<name>A0A8K0X6U7_9PEZI</name>
<accession>A0A8K0X6U7</accession>
<comment type="caution">
    <text evidence="2">The sequence shown here is derived from an EMBL/GenBank/DDBJ whole genome shotgun (WGS) entry which is preliminary data.</text>
</comment>
<organism evidence="2 3">
    <name type="scientific">Plectosphaerella cucumerina</name>
    <dbReference type="NCBI Taxonomy" id="40658"/>
    <lineage>
        <taxon>Eukaryota</taxon>
        <taxon>Fungi</taxon>
        <taxon>Dikarya</taxon>
        <taxon>Ascomycota</taxon>
        <taxon>Pezizomycotina</taxon>
        <taxon>Sordariomycetes</taxon>
        <taxon>Hypocreomycetidae</taxon>
        <taxon>Glomerellales</taxon>
        <taxon>Plectosphaerellaceae</taxon>
        <taxon>Plectosphaerella</taxon>
    </lineage>
</organism>
<gene>
    <name evidence="2" type="ORF">B0T11DRAFT_71911</name>
</gene>
<evidence type="ECO:0000256" key="1">
    <source>
        <dbReference type="SAM" id="MobiDB-lite"/>
    </source>
</evidence>
<keyword evidence="3" id="KW-1185">Reference proteome</keyword>
<dbReference type="EMBL" id="JAGPXD010000002">
    <property type="protein sequence ID" value="KAH7369238.1"/>
    <property type="molecule type" value="Genomic_DNA"/>
</dbReference>
<evidence type="ECO:0000313" key="3">
    <source>
        <dbReference type="Proteomes" id="UP000813385"/>
    </source>
</evidence>
<evidence type="ECO:0000313" key="2">
    <source>
        <dbReference type="EMBL" id="KAH7369238.1"/>
    </source>
</evidence>
<reference evidence="2" key="1">
    <citation type="journal article" date="2021" name="Nat. Commun.">
        <title>Genetic determinants of endophytism in the Arabidopsis root mycobiome.</title>
        <authorList>
            <person name="Mesny F."/>
            <person name="Miyauchi S."/>
            <person name="Thiergart T."/>
            <person name="Pickel B."/>
            <person name="Atanasova L."/>
            <person name="Karlsson M."/>
            <person name="Huettel B."/>
            <person name="Barry K.W."/>
            <person name="Haridas S."/>
            <person name="Chen C."/>
            <person name="Bauer D."/>
            <person name="Andreopoulos W."/>
            <person name="Pangilinan J."/>
            <person name="LaButti K."/>
            <person name="Riley R."/>
            <person name="Lipzen A."/>
            <person name="Clum A."/>
            <person name="Drula E."/>
            <person name="Henrissat B."/>
            <person name="Kohler A."/>
            <person name="Grigoriev I.V."/>
            <person name="Martin F.M."/>
            <person name="Hacquard S."/>
        </authorList>
    </citation>
    <scope>NUCLEOTIDE SEQUENCE</scope>
    <source>
        <strain evidence="2">MPI-CAGE-AT-0016</strain>
    </source>
</reference>
<dbReference type="AlphaFoldDB" id="A0A8K0X6U7"/>
<dbReference type="Proteomes" id="UP000813385">
    <property type="component" value="Unassembled WGS sequence"/>
</dbReference>